<protein>
    <submittedName>
        <fullName evidence="5">GntR family transcriptional regulator</fullName>
    </submittedName>
</protein>
<keyword evidence="3" id="KW-0804">Transcription</keyword>
<comment type="caution">
    <text evidence="5">The sequence shown here is derived from an EMBL/GenBank/DDBJ whole genome shotgun (WGS) entry which is preliminary data.</text>
</comment>
<proteinExistence type="predicted"/>
<keyword evidence="6" id="KW-1185">Reference proteome</keyword>
<dbReference type="PROSITE" id="PS50949">
    <property type="entry name" value="HTH_GNTR"/>
    <property type="match status" value="1"/>
</dbReference>
<evidence type="ECO:0000313" key="5">
    <source>
        <dbReference type="EMBL" id="MCL1117889.1"/>
    </source>
</evidence>
<dbReference type="PANTHER" id="PTHR38445">
    <property type="entry name" value="HTH-TYPE TRANSCRIPTIONAL REPRESSOR YTRA"/>
    <property type="match status" value="1"/>
</dbReference>
<evidence type="ECO:0000256" key="2">
    <source>
        <dbReference type="ARBA" id="ARBA00023125"/>
    </source>
</evidence>
<dbReference type="SMART" id="SM00345">
    <property type="entry name" value="HTH_GNTR"/>
    <property type="match status" value="1"/>
</dbReference>
<evidence type="ECO:0000313" key="6">
    <source>
        <dbReference type="Proteomes" id="UP001203212"/>
    </source>
</evidence>
<keyword evidence="1" id="KW-0805">Transcription regulation</keyword>
<keyword evidence="2" id="KW-0238">DNA-binding</keyword>
<dbReference type="EMBL" id="JAKILK010000006">
    <property type="protein sequence ID" value="MCL1117889.1"/>
    <property type="molecule type" value="Genomic_DNA"/>
</dbReference>
<name>A0ABT0L2R7_9GAMM</name>
<dbReference type="Gene3D" id="1.10.10.10">
    <property type="entry name" value="Winged helix-like DNA-binding domain superfamily/Winged helix DNA-binding domain"/>
    <property type="match status" value="1"/>
</dbReference>
<reference evidence="5 6" key="1">
    <citation type="submission" date="2022-01" db="EMBL/GenBank/DDBJ databases">
        <title>Whole genome-based taxonomy of the Shewanellaceae.</title>
        <authorList>
            <person name="Martin-Rodriguez A.J."/>
        </authorList>
    </citation>
    <scope>NUCLEOTIDE SEQUENCE [LARGE SCALE GENOMIC DNA]</scope>
    <source>
        <strain evidence="5 6">JCM 17801</strain>
    </source>
</reference>
<accession>A0ABT0L2R7</accession>
<dbReference type="PANTHER" id="PTHR38445:SF7">
    <property type="entry name" value="GNTR-FAMILY TRANSCRIPTIONAL REGULATOR"/>
    <property type="match status" value="1"/>
</dbReference>
<evidence type="ECO:0000256" key="1">
    <source>
        <dbReference type="ARBA" id="ARBA00023015"/>
    </source>
</evidence>
<sequence length="125" mass="13758">MLELLNVNPSSGEPIYRQLHDQIVRLIVGGQLQAEDVLPSVRQMAEFLAVNPMTVSRAVQQLVDQGWIERRRGQPSIVAARNCTDNTSGGSLMQPKVDDLVTQAQQLGVELAELQALIAKKWAAK</sequence>
<dbReference type="Pfam" id="PF00392">
    <property type="entry name" value="GntR"/>
    <property type="match status" value="1"/>
</dbReference>
<dbReference type="RefSeq" id="WP_188841641.1">
    <property type="nucleotide sequence ID" value="NZ_BMOT01000007.1"/>
</dbReference>
<dbReference type="CDD" id="cd07377">
    <property type="entry name" value="WHTH_GntR"/>
    <property type="match status" value="1"/>
</dbReference>
<dbReference type="InterPro" id="IPR036388">
    <property type="entry name" value="WH-like_DNA-bd_sf"/>
</dbReference>
<dbReference type="Proteomes" id="UP001203212">
    <property type="component" value="Unassembled WGS sequence"/>
</dbReference>
<gene>
    <name evidence="5" type="ORF">L2689_11650</name>
</gene>
<evidence type="ECO:0000256" key="3">
    <source>
        <dbReference type="ARBA" id="ARBA00023163"/>
    </source>
</evidence>
<dbReference type="SUPFAM" id="SSF46785">
    <property type="entry name" value="Winged helix' DNA-binding domain"/>
    <property type="match status" value="1"/>
</dbReference>
<dbReference type="InterPro" id="IPR000524">
    <property type="entry name" value="Tscrpt_reg_HTH_GntR"/>
</dbReference>
<organism evidence="5 6">
    <name type="scientific">Shewanella aestuarii</name>
    <dbReference type="NCBI Taxonomy" id="1028752"/>
    <lineage>
        <taxon>Bacteria</taxon>
        <taxon>Pseudomonadati</taxon>
        <taxon>Pseudomonadota</taxon>
        <taxon>Gammaproteobacteria</taxon>
        <taxon>Alteromonadales</taxon>
        <taxon>Shewanellaceae</taxon>
        <taxon>Shewanella</taxon>
    </lineage>
</organism>
<feature type="domain" description="HTH gntR-type" evidence="4">
    <location>
        <begin position="13"/>
        <end position="81"/>
    </location>
</feature>
<dbReference type="InterPro" id="IPR036390">
    <property type="entry name" value="WH_DNA-bd_sf"/>
</dbReference>
<evidence type="ECO:0000259" key="4">
    <source>
        <dbReference type="PROSITE" id="PS50949"/>
    </source>
</evidence>